<dbReference type="Proteomes" id="UP000499080">
    <property type="component" value="Unassembled WGS sequence"/>
</dbReference>
<keyword evidence="2" id="KW-1185">Reference proteome</keyword>
<sequence>MRFHAGGGHIFMWTWFMPSATLRFKRLLYRFLLLWRSRYYSLPCVSAVLRLSLPIFNISSLVLGCCFNNHYVAPSHYGLDHGACCVSSWAFVVASPTQPVNDRQPVVLVCASGYTVFLCCAWRLVRRDYL</sequence>
<dbReference type="EMBL" id="BGPR01033215">
    <property type="protein sequence ID" value="GBO07076.1"/>
    <property type="molecule type" value="Genomic_DNA"/>
</dbReference>
<reference evidence="1 2" key="1">
    <citation type="journal article" date="2019" name="Sci. Rep.">
        <title>Orb-weaving spider Araneus ventricosus genome elucidates the spidroin gene catalogue.</title>
        <authorList>
            <person name="Kono N."/>
            <person name="Nakamura H."/>
            <person name="Ohtoshi R."/>
            <person name="Moran D.A.P."/>
            <person name="Shinohara A."/>
            <person name="Yoshida Y."/>
            <person name="Fujiwara M."/>
            <person name="Mori M."/>
            <person name="Tomita M."/>
            <person name="Arakawa K."/>
        </authorList>
    </citation>
    <scope>NUCLEOTIDE SEQUENCE [LARGE SCALE GENOMIC DNA]</scope>
</reference>
<protein>
    <submittedName>
        <fullName evidence="1">Uncharacterized protein</fullName>
    </submittedName>
</protein>
<proteinExistence type="predicted"/>
<evidence type="ECO:0000313" key="2">
    <source>
        <dbReference type="Proteomes" id="UP000499080"/>
    </source>
</evidence>
<gene>
    <name evidence="1" type="ORF">AVEN_265649_1</name>
</gene>
<dbReference type="AlphaFoldDB" id="A0A4Y2U5W4"/>
<name>A0A4Y2U5W4_ARAVE</name>
<organism evidence="1 2">
    <name type="scientific">Araneus ventricosus</name>
    <name type="common">Orbweaver spider</name>
    <name type="synonym">Epeira ventricosa</name>
    <dbReference type="NCBI Taxonomy" id="182803"/>
    <lineage>
        <taxon>Eukaryota</taxon>
        <taxon>Metazoa</taxon>
        <taxon>Ecdysozoa</taxon>
        <taxon>Arthropoda</taxon>
        <taxon>Chelicerata</taxon>
        <taxon>Arachnida</taxon>
        <taxon>Araneae</taxon>
        <taxon>Araneomorphae</taxon>
        <taxon>Entelegynae</taxon>
        <taxon>Araneoidea</taxon>
        <taxon>Araneidae</taxon>
        <taxon>Araneus</taxon>
    </lineage>
</organism>
<accession>A0A4Y2U5W4</accession>
<evidence type="ECO:0000313" key="1">
    <source>
        <dbReference type="EMBL" id="GBO07076.1"/>
    </source>
</evidence>
<comment type="caution">
    <text evidence="1">The sequence shown here is derived from an EMBL/GenBank/DDBJ whole genome shotgun (WGS) entry which is preliminary data.</text>
</comment>